<reference evidence="8 11" key="2">
    <citation type="submission" date="2020-08" db="EMBL/GenBank/DDBJ databases">
        <title>Sequencing the genomes of 1000 actinobacteria strains.</title>
        <authorList>
            <person name="Klenk H.-P."/>
        </authorList>
    </citation>
    <scope>NUCLEOTIDE SEQUENCE [LARGE SCALE GENOMIC DNA]</scope>
    <source>
        <strain evidence="8 11">DSM 22242</strain>
    </source>
</reference>
<dbReference type="InterPro" id="IPR003661">
    <property type="entry name" value="HisK_dim/P_dom"/>
</dbReference>
<keyword evidence="6" id="KW-0812">Transmembrane</keyword>
<keyword evidence="5 9" id="KW-0808">Transferase</keyword>
<proteinExistence type="predicted"/>
<dbReference type="CDD" id="cd00082">
    <property type="entry name" value="HisKA"/>
    <property type="match status" value="1"/>
</dbReference>
<dbReference type="InterPro" id="IPR003594">
    <property type="entry name" value="HATPase_dom"/>
</dbReference>
<dbReference type="InterPro" id="IPR005467">
    <property type="entry name" value="His_kinase_dom"/>
</dbReference>
<dbReference type="EMBL" id="SSTM01000002">
    <property type="protein sequence ID" value="TJW11447.1"/>
    <property type="molecule type" value="Genomic_DNA"/>
</dbReference>
<dbReference type="GO" id="GO:0005886">
    <property type="term" value="C:plasma membrane"/>
    <property type="evidence" value="ECO:0007669"/>
    <property type="project" value="UniProtKB-SubCell"/>
</dbReference>
<evidence type="ECO:0000256" key="2">
    <source>
        <dbReference type="ARBA" id="ARBA00004236"/>
    </source>
</evidence>
<feature type="transmembrane region" description="Helical" evidence="6">
    <location>
        <begin position="140"/>
        <end position="163"/>
    </location>
</feature>
<sequence>MSPFAYRPWWSYVKVTVSTLAVSLGVFLAALLASGAVIGAAASSALRDYDANAMPIHRPSLPVQTMTIVHEWHYPHDYFFDDFLAAHYRGNRMLDEDAVGNQVFHFSAWGSDGYYLVTDRDVVAGKAQLLFVDTTFAHSVARFACAVAALLAFVVLLGFRLGYRRYVLGRDRVDAALESSFANASHELKTPLMAIRGYAEGVQTGAVAGDFALPRIIKASDRMADTVDGILKISRADSGLKQPVLGMWEVREIVYDEARMVEDACREKSVALDVRLPRPLLRPCDESMTATVVRNMLGNAVRHAEGFVRVAEGRVLKGEIELVVENDGQPPSPDELAHAFDRFYKGENGSTGIGLAVSREYAELMGGEITMEVVGSITRVTLRL</sequence>
<comment type="caution">
    <text evidence="9">The sequence shown here is derived from an EMBL/GenBank/DDBJ whole genome shotgun (WGS) entry which is preliminary data.</text>
</comment>
<evidence type="ECO:0000259" key="7">
    <source>
        <dbReference type="PROSITE" id="PS50109"/>
    </source>
</evidence>
<dbReference type="OrthoDB" id="9786919at2"/>
<keyword evidence="6" id="KW-1133">Transmembrane helix</keyword>
<dbReference type="SUPFAM" id="SSF47384">
    <property type="entry name" value="Homodimeric domain of signal transducing histidine kinase"/>
    <property type="match status" value="1"/>
</dbReference>
<evidence type="ECO:0000256" key="6">
    <source>
        <dbReference type="SAM" id="Phobius"/>
    </source>
</evidence>
<dbReference type="Proteomes" id="UP000530850">
    <property type="component" value="Unassembled WGS sequence"/>
</dbReference>
<dbReference type="PANTHER" id="PTHR43547:SF2">
    <property type="entry name" value="HYBRID SIGNAL TRANSDUCTION HISTIDINE KINASE C"/>
    <property type="match status" value="1"/>
</dbReference>
<evidence type="ECO:0000313" key="8">
    <source>
        <dbReference type="EMBL" id="MBB3172050.1"/>
    </source>
</evidence>
<feature type="domain" description="Histidine kinase" evidence="7">
    <location>
        <begin position="183"/>
        <end position="384"/>
    </location>
</feature>
<dbReference type="SMART" id="SM00387">
    <property type="entry name" value="HATPase_c"/>
    <property type="match status" value="1"/>
</dbReference>
<organism evidence="9 10">
    <name type="scientific">Parvibacter caecicola</name>
    <dbReference type="NCBI Taxonomy" id="747645"/>
    <lineage>
        <taxon>Bacteria</taxon>
        <taxon>Bacillati</taxon>
        <taxon>Actinomycetota</taxon>
        <taxon>Coriobacteriia</taxon>
        <taxon>Coriobacteriales</taxon>
        <taxon>Coriobacteriaceae</taxon>
        <taxon>Parvibacter</taxon>
    </lineage>
</organism>
<dbReference type="EC" id="2.7.13.3" evidence="3"/>
<dbReference type="SMART" id="SM00388">
    <property type="entry name" value="HisKA"/>
    <property type="match status" value="1"/>
</dbReference>
<dbReference type="Proteomes" id="UP000309454">
    <property type="component" value="Unassembled WGS sequence"/>
</dbReference>
<evidence type="ECO:0000256" key="1">
    <source>
        <dbReference type="ARBA" id="ARBA00000085"/>
    </source>
</evidence>
<evidence type="ECO:0000256" key="5">
    <source>
        <dbReference type="ARBA" id="ARBA00022777"/>
    </source>
</evidence>
<keyword evidence="6" id="KW-0472">Membrane</keyword>
<comment type="catalytic activity">
    <reaction evidence="1">
        <text>ATP + protein L-histidine = ADP + protein N-phospho-L-histidine.</text>
        <dbReference type="EC" id="2.7.13.3"/>
    </reaction>
</comment>
<dbReference type="Pfam" id="PF00512">
    <property type="entry name" value="HisKA"/>
    <property type="match status" value="1"/>
</dbReference>
<dbReference type="PANTHER" id="PTHR43547">
    <property type="entry name" value="TWO-COMPONENT HISTIDINE KINASE"/>
    <property type="match status" value="1"/>
</dbReference>
<dbReference type="PROSITE" id="PS50109">
    <property type="entry name" value="HIS_KIN"/>
    <property type="match status" value="1"/>
</dbReference>
<keyword evidence="4" id="KW-0597">Phosphoprotein</keyword>
<name>A0A3N0AC08_9ACTN</name>
<dbReference type="GO" id="GO:0000155">
    <property type="term" value="F:phosphorelay sensor kinase activity"/>
    <property type="evidence" value="ECO:0007669"/>
    <property type="project" value="InterPro"/>
</dbReference>
<keyword evidence="5 9" id="KW-0418">Kinase</keyword>
<dbReference type="InterPro" id="IPR036890">
    <property type="entry name" value="HATPase_C_sf"/>
</dbReference>
<dbReference type="Gene3D" id="3.30.565.10">
    <property type="entry name" value="Histidine kinase-like ATPase, C-terminal domain"/>
    <property type="match status" value="1"/>
</dbReference>
<evidence type="ECO:0000256" key="4">
    <source>
        <dbReference type="ARBA" id="ARBA00022553"/>
    </source>
</evidence>
<reference evidence="9 10" key="1">
    <citation type="submission" date="2019-04" db="EMBL/GenBank/DDBJ databases">
        <title>Microbes associate with the intestines of laboratory mice.</title>
        <authorList>
            <person name="Navarre W."/>
            <person name="Wong E."/>
            <person name="Huang K.C."/>
            <person name="Tropini C."/>
            <person name="Ng K."/>
            <person name="Yu B."/>
        </authorList>
    </citation>
    <scope>NUCLEOTIDE SEQUENCE [LARGE SCALE GENOMIC DNA]</scope>
    <source>
        <strain evidence="9 10">NM48_B13</strain>
    </source>
</reference>
<comment type="subcellular location">
    <subcellularLocation>
        <location evidence="2">Cell membrane</location>
    </subcellularLocation>
</comment>
<dbReference type="RefSeq" id="WP_123185249.1">
    <property type="nucleotide sequence ID" value="NZ_CANPEU010000028.1"/>
</dbReference>
<dbReference type="AlphaFoldDB" id="A0A3N0AC08"/>
<evidence type="ECO:0000256" key="3">
    <source>
        <dbReference type="ARBA" id="ARBA00012438"/>
    </source>
</evidence>
<dbReference type="Pfam" id="PF02518">
    <property type="entry name" value="HATPase_c"/>
    <property type="match status" value="1"/>
</dbReference>
<gene>
    <name evidence="9" type="ORF">E5982_04385</name>
    <name evidence="8" type="ORF">FHR31_001883</name>
</gene>
<accession>A0A3N0AC08</accession>
<protein>
    <recommendedName>
        <fullName evidence="3">histidine kinase</fullName>
        <ecNumber evidence="3">2.7.13.3</ecNumber>
    </recommendedName>
</protein>
<dbReference type="InterPro" id="IPR036097">
    <property type="entry name" value="HisK_dim/P_sf"/>
</dbReference>
<evidence type="ECO:0000313" key="10">
    <source>
        <dbReference type="Proteomes" id="UP000309454"/>
    </source>
</evidence>
<evidence type="ECO:0000313" key="9">
    <source>
        <dbReference type="EMBL" id="TJW11447.1"/>
    </source>
</evidence>
<evidence type="ECO:0000313" key="11">
    <source>
        <dbReference type="Proteomes" id="UP000530850"/>
    </source>
</evidence>
<keyword evidence="10" id="KW-1185">Reference proteome</keyword>
<dbReference type="Gene3D" id="1.10.287.130">
    <property type="match status" value="1"/>
</dbReference>
<dbReference type="SUPFAM" id="SSF55874">
    <property type="entry name" value="ATPase domain of HSP90 chaperone/DNA topoisomerase II/histidine kinase"/>
    <property type="match status" value="1"/>
</dbReference>
<dbReference type="EMBL" id="JACHYA010000008">
    <property type="protein sequence ID" value="MBB3172050.1"/>
    <property type="molecule type" value="Genomic_DNA"/>
</dbReference>
<dbReference type="GeneID" id="93356557"/>